<reference evidence="2 3" key="1">
    <citation type="submission" date="2016-03" db="EMBL/GenBank/DDBJ databases">
        <title>Deep-sea bacteria in the southern Pacific.</title>
        <authorList>
            <person name="Tang K."/>
        </authorList>
    </citation>
    <scope>NUCLEOTIDE SEQUENCE [LARGE SCALE GENOMIC DNA]</scope>
    <source>
        <strain evidence="2 3">JLT2016</strain>
    </source>
</reference>
<feature type="compositionally biased region" description="Low complexity" evidence="1">
    <location>
        <begin position="81"/>
        <end position="104"/>
    </location>
</feature>
<dbReference type="STRING" id="1229727.Ga0080559_TMP910"/>
<evidence type="ECO:0000313" key="2">
    <source>
        <dbReference type="EMBL" id="APX21706.1"/>
    </source>
</evidence>
<dbReference type="KEGG" id="tpro:Ga0080559_TMP910"/>
<sequence>MPRKSKQKDTAADVRVRMTDDYSYRLDASNRRTLPKGWTGIVPAAVADAIETDGKGARDLPIEVVDATDGQEGAGDGATSKTAAKTEAGPTGATKAGATTGQAGSDLLGAQGSGDS</sequence>
<dbReference type="RefSeq" id="WP_076622291.1">
    <property type="nucleotide sequence ID" value="NZ_BMEW01000002.1"/>
</dbReference>
<evidence type="ECO:0000313" key="3">
    <source>
        <dbReference type="Proteomes" id="UP000186559"/>
    </source>
</evidence>
<protein>
    <submittedName>
        <fullName evidence="2">Uncharacterized protein</fullName>
    </submittedName>
</protein>
<evidence type="ECO:0000256" key="1">
    <source>
        <dbReference type="SAM" id="MobiDB-lite"/>
    </source>
</evidence>
<name>A0A1U7D0U9_9RHOB</name>
<dbReference type="EMBL" id="CP014796">
    <property type="protein sequence ID" value="APX21706.1"/>
    <property type="molecule type" value="Genomic_DNA"/>
</dbReference>
<keyword evidence="3" id="KW-1185">Reference proteome</keyword>
<accession>A0A1U7D0U9</accession>
<feature type="region of interest" description="Disordered" evidence="1">
    <location>
        <begin position="66"/>
        <end position="116"/>
    </location>
</feature>
<organism evidence="2 3">
    <name type="scientific">Salipiger profundus</name>
    <dbReference type="NCBI Taxonomy" id="1229727"/>
    <lineage>
        <taxon>Bacteria</taxon>
        <taxon>Pseudomonadati</taxon>
        <taxon>Pseudomonadota</taxon>
        <taxon>Alphaproteobacteria</taxon>
        <taxon>Rhodobacterales</taxon>
        <taxon>Roseobacteraceae</taxon>
        <taxon>Salipiger</taxon>
    </lineage>
</organism>
<dbReference type="AlphaFoldDB" id="A0A1U7D0U9"/>
<gene>
    <name evidence="2" type="ORF">Ga0080559_TMP910</name>
</gene>
<dbReference type="Proteomes" id="UP000186559">
    <property type="component" value="Chromosome"/>
</dbReference>
<proteinExistence type="predicted"/>